<accession>A0A0F6CLS4</accession>
<dbReference type="InterPro" id="IPR014729">
    <property type="entry name" value="Rossmann-like_a/b/a_fold"/>
</dbReference>
<dbReference type="RefSeq" id="WP_228373986.1">
    <property type="nucleotide sequence ID" value="NC_023030.2"/>
</dbReference>
<dbReference type="GO" id="GO:0003921">
    <property type="term" value="F:GMP synthase activity"/>
    <property type="evidence" value="ECO:0007669"/>
    <property type="project" value="InterPro"/>
</dbReference>
<feature type="domain" description="GMPS ATP-PPase" evidence="3">
    <location>
        <begin position="4"/>
        <end position="90"/>
    </location>
</feature>
<keyword evidence="2" id="KW-0332">GMP biosynthesis</keyword>
<sequence length="90" mass="10264">MQARKLQDFLISTVTLLRDTIKNKKAIIPLNGSVFSFVLAKITKIALNKNLICIYIDNGMMRHNEVANKIHFLGKNLILKYDILMLKSCS</sequence>
<evidence type="ECO:0000313" key="4">
    <source>
        <dbReference type="EMBL" id="AHV85376.1"/>
    </source>
</evidence>
<proteinExistence type="predicted"/>
<evidence type="ECO:0000256" key="1">
    <source>
        <dbReference type="ARBA" id="ARBA00022962"/>
    </source>
</evidence>
<dbReference type="Gene3D" id="3.40.50.620">
    <property type="entry name" value="HUPs"/>
    <property type="match status" value="1"/>
</dbReference>
<dbReference type="EMBL" id="CP006916">
    <property type="protein sequence ID" value="AHV85376.1"/>
    <property type="molecule type" value="Genomic_DNA"/>
</dbReference>
<keyword evidence="1" id="KW-0315">Glutamine amidotransferase</keyword>
<organism evidence="4 5">
    <name type="scientific">Mycoplasmoides gallisepticum S6</name>
    <dbReference type="NCBI Taxonomy" id="1006581"/>
    <lineage>
        <taxon>Bacteria</taxon>
        <taxon>Bacillati</taxon>
        <taxon>Mycoplasmatota</taxon>
        <taxon>Mycoplasmoidales</taxon>
        <taxon>Mycoplasmoidaceae</taxon>
        <taxon>Mycoplasmoides</taxon>
    </lineage>
</organism>
<dbReference type="HOGENOM" id="CLU_2437640_0_0_14"/>
<dbReference type="SUPFAM" id="SSF52402">
    <property type="entry name" value="Adenine nucleotide alpha hydrolases-like"/>
    <property type="match status" value="1"/>
</dbReference>
<dbReference type="GO" id="GO:0005524">
    <property type="term" value="F:ATP binding"/>
    <property type="evidence" value="ECO:0007669"/>
    <property type="project" value="UniProtKB-UniRule"/>
</dbReference>
<feature type="binding site" evidence="2">
    <location>
        <begin position="31"/>
        <end position="37"/>
    </location>
    <ligand>
        <name>ATP</name>
        <dbReference type="ChEBI" id="CHEBI:30616"/>
    </ligand>
</feature>
<evidence type="ECO:0000259" key="3">
    <source>
        <dbReference type="PROSITE" id="PS51553"/>
    </source>
</evidence>
<protein>
    <submittedName>
        <fullName evidence="4">C-terminal domain of GMP synthetase protein</fullName>
    </submittedName>
</protein>
<reference evidence="4 5" key="1">
    <citation type="journal article" date="2011" name="PLoS ONE">
        <title>Core proteome of the minimal cell: comparative proteomics of three mollicute species.</title>
        <authorList>
            <person name="Fisunov G.Y."/>
            <person name="Alexeev D.G."/>
            <person name="Bazaleev N.A."/>
            <person name="Ladygina V.G."/>
            <person name="Galyamina M.A."/>
            <person name="Kondratov I.G."/>
            <person name="Zhukova N.A."/>
            <person name="Serebryakova M.V."/>
            <person name="Demina I.A."/>
            <person name="Govorun V.M."/>
        </authorList>
    </citation>
    <scope>NUCLEOTIDE SEQUENCE [LARGE SCALE GENOMIC DNA]</scope>
    <source>
        <strain evidence="4 5">S6</strain>
    </source>
</reference>
<evidence type="ECO:0000256" key="2">
    <source>
        <dbReference type="PROSITE-ProRule" id="PRU00886"/>
    </source>
</evidence>
<keyword evidence="2" id="KW-0067">ATP-binding</keyword>
<gene>
    <name evidence="4" type="ORF">GCW_90093</name>
</gene>
<keyword evidence="2" id="KW-0547">Nucleotide-binding</keyword>
<name>A0A0F6CLS4_MYCGL</name>
<dbReference type="PROSITE" id="PS51553">
    <property type="entry name" value="GMPS_ATP_PPASE"/>
    <property type="match status" value="1"/>
</dbReference>
<dbReference type="KEGG" id="mgz:GCW_90093"/>
<evidence type="ECO:0000313" key="5">
    <source>
        <dbReference type="Proteomes" id="UP000018735"/>
    </source>
</evidence>
<dbReference type="AlphaFoldDB" id="A0A0F6CLS4"/>
<keyword evidence="2" id="KW-0658">Purine biosynthesis</keyword>
<dbReference type="InterPro" id="IPR025777">
    <property type="entry name" value="GMPS_ATP_PPase_dom"/>
</dbReference>
<dbReference type="Proteomes" id="UP000018735">
    <property type="component" value="Chromosome"/>
</dbReference>